<dbReference type="GO" id="GO:0005829">
    <property type="term" value="C:cytosol"/>
    <property type="evidence" value="ECO:0007669"/>
    <property type="project" value="TreeGrafter"/>
</dbReference>
<proteinExistence type="predicted"/>
<reference evidence="2 3" key="1">
    <citation type="submission" date="2017-06" db="EMBL/GenBank/DDBJ databases">
        <title>Description of Avrilella dinanensis gen. nov. sp. nov.</title>
        <authorList>
            <person name="Leyer C."/>
            <person name="Sassi M."/>
            <person name="Minet J."/>
            <person name="Kayal S."/>
            <person name="Cattoir V."/>
        </authorList>
    </citation>
    <scope>NUCLEOTIDE SEQUENCE [LARGE SCALE GENOMIC DNA]</scope>
    <source>
        <strain evidence="2 3">UR159</strain>
    </source>
</reference>
<evidence type="ECO:0000313" key="2">
    <source>
        <dbReference type="EMBL" id="PJR03613.1"/>
    </source>
</evidence>
<dbReference type="AlphaFoldDB" id="A0A2M9R4G1"/>
<name>A0A2M9R4G1_9FLAO</name>
<dbReference type="InterPro" id="IPR013766">
    <property type="entry name" value="Thioredoxin_domain"/>
</dbReference>
<dbReference type="RefSeq" id="WP_100677181.1">
    <property type="nucleotide sequence ID" value="NZ_JAJUJS010000067.1"/>
</dbReference>
<keyword evidence="3" id="KW-1185">Reference proteome</keyword>
<dbReference type="PANTHER" id="PTHR45663">
    <property type="entry name" value="GEO12009P1"/>
    <property type="match status" value="1"/>
</dbReference>
<evidence type="ECO:0000259" key="1">
    <source>
        <dbReference type="Pfam" id="PF00085"/>
    </source>
</evidence>
<gene>
    <name evidence="2" type="ORF">CDL10_03080</name>
</gene>
<dbReference type="SUPFAM" id="SSF52833">
    <property type="entry name" value="Thioredoxin-like"/>
    <property type="match status" value="1"/>
</dbReference>
<dbReference type="Gene3D" id="3.40.30.10">
    <property type="entry name" value="Glutaredoxin"/>
    <property type="match status" value="1"/>
</dbReference>
<evidence type="ECO:0000313" key="3">
    <source>
        <dbReference type="Proteomes" id="UP000231960"/>
    </source>
</evidence>
<dbReference type="Proteomes" id="UP000231960">
    <property type="component" value="Unassembled WGS sequence"/>
</dbReference>
<dbReference type="InterPro" id="IPR036249">
    <property type="entry name" value="Thioredoxin-like_sf"/>
</dbReference>
<dbReference type="GO" id="GO:0045454">
    <property type="term" value="P:cell redox homeostasis"/>
    <property type="evidence" value="ECO:0007669"/>
    <property type="project" value="TreeGrafter"/>
</dbReference>
<dbReference type="GO" id="GO:0015035">
    <property type="term" value="F:protein-disulfide reductase activity"/>
    <property type="evidence" value="ECO:0007669"/>
    <property type="project" value="TreeGrafter"/>
</dbReference>
<dbReference type="PANTHER" id="PTHR45663:SF11">
    <property type="entry name" value="GEO12009P1"/>
    <property type="match status" value="1"/>
</dbReference>
<dbReference type="EMBL" id="NIPO01000001">
    <property type="protein sequence ID" value="PJR03613.1"/>
    <property type="molecule type" value="Genomic_DNA"/>
</dbReference>
<comment type="caution">
    <text evidence="2">The sequence shown here is derived from an EMBL/GenBank/DDBJ whole genome shotgun (WGS) entry which is preliminary data.</text>
</comment>
<sequence length="100" mass="11357">MSKFGEIISGDIPVMLFFTSENIPTDDDVRMEENINELAVETKGKLSIVKINVDKNETLIEALRVRVTPTLMLYKDGSMVWRQSGMTDLNSLRIIAKAFY</sequence>
<accession>A0A2M9R4G1</accession>
<organism evidence="2 3">
    <name type="scientific">Avrilella dinanensis</name>
    <dbReference type="NCBI Taxonomy" id="2008672"/>
    <lineage>
        <taxon>Bacteria</taxon>
        <taxon>Pseudomonadati</taxon>
        <taxon>Bacteroidota</taxon>
        <taxon>Flavobacteriia</taxon>
        <taxon>Flavobacteriales</taxon>
        <taxon>Flavobacteriaceae</taxon>
        <taxon>Avrilella</taxon>
    </lineage>
</organism>
<dbReference type="OrthoDB" id="9790390at2"/>
<dbReference type="Pfam" id="PF00085">
    <property type="entry name" value="Thioredoxin"/>
    <property type="match status" value="1"/>
</dbReference>
<protein>
    <recommendedName>
        <fullName evidence="1">Thioredoxin domain-containing protein</fullName>
    </recommendedName>
</protein>
<dbReference type="CDD" id="cd02947">
    <property type="entry name" value="TRX_family"/>
    <property type="match status" value="1"/>
</dbReference>
<feature type="domain" description="Thioredoxin" evidence="1">
    <location>
        <begin position="31"/>
        <end position="93"/>
    </location>
</feature>